<accession>A0AAX6HG25</accession>
<dbReference type="InterPro" id="IPR015421">
    <property type="entry name" value="PyrdxlP-dep_Trfase_major"/>
</dbReference>
<sequence length="511" mass="55944">MGSLPQETFNPLDPSTFTKESYAVVDFIADYYREVEQYPVRSRVEPGYLRELLPDSPPCSPQSIETILEDVRNDIFPGLTHWQSPNFYAYFQANASTAGFLGEMLCTGLNTVGFSWISSPAATELESIVMDWMGKMLKLPNDFLFSGGRGGGGVLHGSTCEAVVCTLAAARDTALSKTGGDGISKLVVYASDQTHFTVQKASKLIGIPPSNFRAIPTASATGYALTAESVRSAMEADVANGLVPLYLCATIGTTAAGAVDPLLELGQVANDYGVWLHVDAAYAGSAGICPEFRHYFDGVELADSISMNPHKWFLTNMDCCCLWLKNPSSLVESLSTNPEILRNKASDAKLVVDYKDWQIALSRRFRALKLWVVMRRYGTANLMKHIRSDVSMAKYFQYLVSTDSRFEVVVPRRFALVCFRLVPVGGGGDDGWDLNCRLIEAVNSSGRAFMTHAVLGGMYVLRFAVGSTLTETRHVEATWKLIQAKADDIYKDLTLSGLSIRAGDKEDPGQK</sequence>
<keyword evidence="3" id="KW-0210">Decarboxylase</keyword>
<dbReference type="GO" id="GO:0016831">
    <property type="term" value="F:carboxy-lyase activity"/>
    <property type="evidence" value="ECO:0007669"/>
    <property type="project" value="UniProtKB-KW"/>
</dbReference>
<dbReference type="Pfam" id="PF00282">
    <property type="entry name" value="Pyridoxal_deC"/>
    <property type="match status" value="1"/>
</dbReference>
<dbReference type="InterPro" id="IPR015424">
    <property type="entry name" value="PyrdxlP-dep_Trfase"/>
</dbReference>
<dbReference type="FunFam" id="3.40.640.10:FF:000025">
    <property type="entry name" value="Histidine decarboxylase"/>
    <property type="match status" value="1"/>
</dbReference>
<evidence type="ECO:0000313" key="9">
    <source>
        <dbReference type="Proteomes" id="UP001140949"/>
    </source>
</evidence>
<dbReference type="PRINTS" id="PR00800">
    <property type="entry name" value="YHDCRBOXLASE"/>
</dbReference>
<evidence type="ECO:0000256" key="1">
    <source>
        <dbReference type="ARBA" id="ARBA00001933"/>
    </source>
</evidence>
<evidence type="ECO:0000256" key="3">
    <source>
        <dbReference type="ARBA" id="ARBA00022793"/>
    </source>
</evidence>
<dbReference type="InterPro" id="IPR015422">
    <property type="entry name" value="PyrdxlP-dep_Trfase_small"/>
</dbReference>
<dbReference type="SUPFAM" id="SSF53383">
    <property type="entry name" value="PLP-dependent transferases"/>
    <property type="match status" value="1"/>
</dbReference>
<dbReference type="GO" id="GO:0030170">
    <property type="term" value="F:pyridoxal phosphate binding"/>
    <property type="evidence" value="ECO:0007669"/>
    <property type="project" value="InterPro"/>
</dbReference>
<comment type="cofactor">
    <cofactor evidence="1 6 7">
        <name>pyridoxal 5'-phosphate</name>
        <dbReference type="ChEBI" id="CHEBI:597326"/>
    </cofactor>
</comment>
<dbReference type="GO" id="GO:0006520">
    <property type="term" value="P:amino acid metabolic process"/>
    <property type="evidence" value="ECO:0007669"/>
    <property type="project" value="InterPro"/>
</dbReference>
<dbReference type="GO" id="GO:1901162">
    <property type="term" value="P:primary amino compound biosynthetic process"/>
    <property type="evidence" value="ECO:0007669"/>
    <property type="project" value="UniProtKB-ARBA"/>
</dbReference>
<keyword evidence="9" id="KW-1185">Reference proteome</keyword>
<dbReference type="GO" id="GO:0005737">
    <property type="term" value="C:cytoplasm"/>
    <property type="evidence" value="ECO:0007669"/>
    <property type="project" value="TreeGrafter"/>
</dbReference>
<evidence type="ECO:0000256" key="2">
    <source>
        <dbReference type="ARBA" id="ARBA00009533"/>
    </source>
</evidence>
<keyword evidence="4 6" id="KW-0663">Pyridoxal phosphate</keyword>
<dbReference type="GO" id="GO:0019752">
    <property type="term" value="P:carboxylic acid metabolic process"/>
    <property type="evidence" value="ECO:0007669"/>
    <property type="project" value="InterPro"/>
</dbReference>
<evidence type="ECO:0000256" key="7">
    <source>
        <dbReference type="RuleBase" id="RU000382"/>
    </source>
</evidence>
<name>A0AAX6HG25_IRIPA</name>
<dbReference type="Gene3D" id="3.40.640.10">
    <property type="entry name" value="Type I PLP-dependent aspartate aminotransferase-like (Major domain)"/>
    <property type="match status" value="1"/>
</dbReference>
<dbReference type="EMBL" id="JANAVB010009596">
    <property type="protein sequence ID" value="KAJ6839996.1"/>
    <property type="molecule type" value="Genomic_DNA"/>
</dbReference>
<gene>
    <name evidence="8" type="ORF">M6B38_312160</name>
</gene>
<dbReference type="GO" id="GO:0046189">
    <property type="term" value="P:phenol-containing compound biosynthetic process"/>
    <property type="evidence" value="ECO:0007669"/>
    <property type="project" value="UniProtKB-ARBA"/>
</dbReference>
<proteinExistence type="inferred from homology"/>
<evidence type="ECO:0000256" key="5">
    <source>
        <dbReference type="ARBA" id="ARBA00023239"/>
    </source>
</evidence>
<reference evidence="8" key="2">
    <citation type="submission" date="2023-04" db="EMBL/GenBank/DDBJ databases">
        <authorList>
            <person name="Bruccoleri R.E."/>
            <person name="Oakeley E.J."/>
            <person name="Faust A.-M."/>
            <person name="Dessus-Babus S."/>
            <person name="Altorfer M."/>
            <person name="Burckhardt D."/>
            <person name="Oertli M."/>
            <person name="Naumann U."/>
            <person name="Petersen F."/>
            <person name="Wong J."/>
        </authorList>
    </citation>
    <scope>NUCLEOTIDE SEQUENCE</scope>
    <source>
        <strain evidence="8">GSM-AAB239-AS_SAM_17_03QT</strain>
        <tissue evidence="8">Leaf</tissue>
    </source>
</reference>
<evidence type="ECO:0000313" key="8">
    <source>
        <dbReference type="EMBL" id="KAJ6839996.1"/>
    </source>
</evidence>
<comment type="caution">
    <text evidence="8">The sequence shown here is derived from an EMBL/GenBank/DDBJ whole genome shotgun (WGS) entry which is preliminary data.</text>
</comment>
<reference evidence="8" key="1">
    <citation type="journal article" date="2023" name="GigaByte">
        <title>Genome assembly of the bearded iris, Iris pallida Lam.</title>
        <authorList>
            <person name="Bruccoleri R.E."/>
            <person name="Oakeley E.J."/>
            <person name="Faust A.M.E."/>
            <person name="Altorfer M."/>
            <person name="Dessus-Babus S."/>
            <person name="Burckhardt D."/>
            <person name="Oertli M."/>
            <person name="Naumann U."/>
            <person name="Petersen F."/>
            <person name="Wong J."/>
        </authorList>
    </citation>
    <scope>NUCLEOTIDE SEQUENCE</scope>
    <source>
        <strain evidence="8">GSM-AAB239-AS_SAM_17_03QT</strain>
    </source>
</reference>
<organism evidence="8 9">
    <name type="scientific">Iris pallida</name>
    <name type="common">Sweet iris</name>
    <dbReference type="NCBI Taxonomy" id="29817"/>
    <lineage>
        <taxon>Eukaryota</taxon>
        <taxon>Viridiplantae</taxon>
        <taxon>Streptophyta</taxon>
        <taxon>Embryophyta</taxon>
        <taxon>Tracheophyta</taxon>
        <taxon>Spermatophyta</taxon>
        <taxon>Magnoliopsida</taxon>
        <taxon>Liliopsida</taxon>
        <taxon>Asparagales</taxon>
        <taxon>Iridaceae</taxon>
        <taxon>Iridoideae</taxon>
        <taxon>Irideae</taxon>
        <taxon>Iris</taxon>
    </lineage>
</organism>
<dbReference type="AlphaFoldDB" id="A0AAX6HG25"/>
<evidence type="ECO:0000256" key="6">
    <source>
        <dbReference type="PIRSR" id="PIRSR602129-50"/>
    </source>
</evidence>
<dbReference type="InterPro" id="IPR002129">
    <property type="entry name" value="PyrdxlP-dep_de-COase"/>
</dbReference>
<keyword evidence="5 7" id="KW-0456">Lyase</keyword>
<dbReference type="InterPro" id="IPR021115">
    <property type="entry name" value="Pyridoxal-P_BS"/>
</dbReference>
<dbReference type="InterPro" id="IPR010977">
    <property type="entry name" value="Aromatic_deC"/>
</dbReference>
<dbReference type="Proteomes" id="UP001140949">
    <property type="component" value="Unassembled WGS sequence"/>
</dbReference>
<dbReference type="Gene3D" id="3.90.1150.10">
    <property type="entry name" value="Aspartate Aminotransferase, domain 1"/>
    <property type="match status" value="1"/>
</dbReference>
<comment type="similarity">
    <text evidence="2 7">Belongs to the group II decarboxylase family.</text>
</comment>
<dbReference type="PANTHER" id="PTHR11999:SF169">
    <property type="entry name" value="TYROSINE DECARBOXYLASE 1-LIKE"/>
    <property type="match status" value="1"/>
</dbReference>
<dbReference type="PANTHER" id="PTHR11999">
    <property type="entry name" value="GROUP II PYRIDOXAL-5-PHOSPHATE DECARBOXYLASE"/>
    <property type="match status" value="1"/>
</dbReference>
<dbReference type="Gene3D" id="1.20.1340.10">
    <property type="entry name" value="dopa decarboxylase, N-terminal domain"/>
    <property type="match status" value="1"/>
</dbReference>
<dbReference type="PROSITE" id="PS00392">
    <property type="entry name" value="DDC_GAD_HDC_YDC"/>
    <property type="match status" value="1"/>
</dbReference>
<protein>
    <submittedName>
        <fullName evidence="8">Tyrosine decarboxylase 1</fullName>
    </submittedName>
</protein>
<feature type="modified residue" description="N6-(pyridoxal phosphate)lysine" evidence="6">
    <location>
        <position position="311"/>
    </location>
</feature>
<evidence type="ECO:0000256" key="4">
    <source>
        <dbReference type="ARBA" id="ARBA00022898"/>
    </source>
</evidence>